<evidence type="ECO:0000256" key="2">
    <source>
        <dbReference type="ARBA" id="ARBA00022692"/>
    </source>
</evidence>
<dbReference type="EMBL" id="BDGG01000003">
    <property type="protein sequence ID" value="GAU96638.1"/>
    <property type="molecule type" value="Genomic_DNA"/>
</dbReference>
<feature type="transmembrane region" description="Helical" evidence="6">
    <location>
        <begin position="234"/>
        <end position="253"/>
    </location>
</feature>
<comment type="subcellular location">
    <subcellularLocation>
        <location evidence="1">Membrane</location>
        <topology evidence="1">Multi-pass membrane protein</topology>
    </subcellularLocation>
</comment>
<keyword evidence="8" id="KW-1185">Reference proteome</keyword>
<dbReference type="STRING" id="947166.A0A1D1VDQ6"/>
<feature type="transmembrane region" description="Helical" evidence="6">
    <location>
        <begin position="72"/>
        <end position="89"/>
    </location>
</feature>
<evidence type="ECO:0000256" key="5">
    <source>
        <dbReference type="ARBA" id="ARBA00023136"/>
    </source>
</evidence>
<dbReference type="GO" id="GO:0016020">
    <property type="term" value="C:membrane"/>
    <property type="evidence" value="ECO:0007669"/>
    <property type="project" value="UniProtKB-SubCell"/>
</dbReference>
<keyword evidence="2 6" id="KW-0812">Transmembrane</keyword>
<dbReference type="InterPro" id="IPR023271">
    <property type="entry name" value="Aquaporin-like"/>
</dbReference>
<dbReference type="OrthoDB" id="1580043at2759"/>
<evidence type="ECO:0000256" key="3">
    <source>
        <dbReference type="ARBA" id="ARBA00022989"/>
    </source>
</evidence>
<dbReference type="GO" id="GO:0015267">
    <property type="term" value="F:channel activity"/>
    <property type="evidence" value="ECO:0007669"/>
    <property type="project" value="TreeGrafter"/>
</dbReference>
<name>A0A1D1VDQ6_RAMVA</name>
<feature type="transmembrane region" description="Helical" evidence="6">
    <location>
        <begin position="160"/>
        <end position="181"/>
    </location>
</feature>
<keyword evidence="5 6" id="KW-0472">Membrane</keyword>
<keyword evidence="3 6" id="KW-1133">Transmembrane helix</keyword>
<dbReference type="PANTHER" id="PTHR21191:SF16">
    <property type="entry name" value="AQUAPORIN"/>
    <property type="match status" value="1"/>
</dbReference>
<feature type="transmembrane region" description="Helical" evidence="6">
    <location>
        <begin position="110"/>
        <end position="130"/>
    </location>
</feature>
<dbReference type="GO" id="GO:0005737">
    <property type="term" value="C:cytoplasm"/>
    <property type="evidence" value="ECO:0007669"/>
    <property type="project" value="TreeGrafter"/>
</dbReference>
<feature type="transmembrane region" description="Helical" evidence="6">
    <location>
        <begin position="188"/>
        <end position="207"/>
    </location>
</feature>
<dbReference type="Gene3D" id="1.20.1080.10">
    <property type="entry name" value="Glycerol uptake facilitator protein"/>
    <property type="match status" value="1"/>
</dbReference>
<gene>
    <name evidence="7" type="primary">RvY_08058-1</name>
    <name evidence="7" type="synonym">RvY_08058.1</name>
    <name evidence="7" type="ORF">RvY_08058</name>
</gene>
<accession>A0A1D1VDQ6</accession>
<evidence type="ECO:0000256" key="6">
    <source>
        <dbReference type="SAM" id="Phobius"/>
    </source>
</evidence>
<dbReference type="InterPro" id="IPR051883">
    <property type="entry name" value="AQP11/12_channel"/>
</dbReference>
<keyword evidence="4" id="KW-0346">Stress response</keyword>
<feature type="transmembrane region" description="Helical" evidence="6">
    <location>
        <begin position="12"/>
        <end position="30"/>
    </location>
</feature>
<dbReference type="AlphaFoldDB" id="A0A1D1VDQ6"/>
<evidence type="ECO:0000256" key="4">
    <source>
        <dbReference type="ARBA" id="ARBA00023016"/>
    </source>
</evidence>
<dbReference type="Proteomes" id="UP000186922">
    <property type="component" value="Unassembled WGS sequence"/>
</dbReference>
<comment type="caution">
    <text evidence="7">The sequence shown here is derived from an EMBL/GenBank/DDBJ whole genome shotgun (WGS) entry which is preliminary data.</text>
</comment>
<protein>
    <submittedName>
        <fullName evidence="7">AQP12</fullName>
    </submittedName>
</protein>
<organism evidence="7 8">
    <name type="scientific">Ramazzottius varieornatus</name>
    <name type="common">Water bear</name>
    <name type="synonym">Tardigrade</name>
    <dbReference type="NCBI Taxonomy" id="947166"/>
    <lineage>
        <taxon>Eukaryota</taxon>
        <taxon>Metazoa</taxon>
        <taxon>Ecdysozoa</taxon>
        <taxon>Tardigrada</taxon>
        <taxon>Eutardigrada</taxon>
        <taxon>Parachela</taxon>
        <taxon>Hypsibioidea</taxon>
        <taxon>Ramazzottiidae</taxon>
        <taxon>Ramazzottius</taxon>
    </lineage>
</organism>
<evidence type="ECO:0000256" key="1">
    <source>
        <dbReference type="ARBA" id="ARBA00004141"/>
    </source>
</evidence>
<proteinExistence type="predicted"/>
<dbReference type="SUPFAM" id="SSF81338">
    <property type="entry name" value="Aquaporin-like"/>
    <property type="match status" value="1"/>
</dbReference>
<evidence type="ECO:0000313" key="8">
    <source>
        <dbReference type="Proteomes" id="UP000186922"/>
    </source>
</evidence>
<evidence type="ECO:0000313" key="7">
    <source>
        <dbReference type="EMBL" id="GAU96638.1"/>
    </source>
</evidence>
<reference evidence="7 8" key="1">
    <citation type="journal article" date="2016" name="Nat. Commun.">
        <title>Extremotolerant tardigrade genome and improved radiotolerance of human cultured cells by tardigrade-unique protein.</title>
        <authorList>
            <person name="Hashimoto T."/>
            <person name="Horikawa D.D."/>
            <person name="Saito Y."/>
            <person name="Kuwahara H."/>
            <person name="Kozuka-Hata H."/>
            <person name="Shin-I T."/>
            <person name="Minakuchi Y."/>
            <person name="Ohishi K."/>
            <person name="Motoyama A."/>
            <person name="Aizu T."/>
            <person name="Enomoto A."/>
            <person name="Kondo K."/>
            <person name="Tanaka S."/>
            <person name="Hara Y."/>
            <person name="Koshikawa S."/>
            <person name="Sagara H."/>
            <person name="Miura T."/>
            <person name="Yokobori S."/>
            <person name="Miyagawa K."/>
            <person name="Suzuki Y."/>
            <person name="Kubo T."/>
            <person name="Oyama M."/>
            <person name="Kohara Y."/>
            <person name="Fujiyama A."/>
            <person name="Arakawa K."/>
            <person name="Katayama T."/>
            <person name="Toyoda A."/>
            <person name="Kunieda T."/>
        </authorList>
    </citation>
    <scope>NUCLEOTIDE SEQUENCE [LARGE SCALE GENOMIC DNA]</scope>
    <source>
        <strain evidence="7 8">YOKOZUNA-1</strain>
    </source>
</reference>
<dbReference type="PANTHER" id="PTHR21191">
    <property type="entry name" value="AQUAPORIN"/>
    <property type="match status" value="1"/>
</dbReference>
<sequence>MGSVGQMPSSGIIPPWIFYLLEVVLSTLFVRLAQKLLPKGRIGRFVEDFLCVMQTIIISHENGILKRAYGDAAYYFAIFATTVLFGKLFRSNISTNPAGAVHQFSSKRNMTDMELGIQIALQMSAAWSAYKFVQFLWGLNFCGVYHQQKLMTTDTYSSHIAVNIVAAILIEFAVTFIYRLVHHGEKQLPLGSVWTGIAAAACTYAGYKYTGGYFNPSLAFSMQYNCHGHDKWEFFAVYFLGPVIAAYLVGVYGDSIWQSFQKSTGEMREKSKKEKDI</sequence>